<feature type="region of interest" description="Disordered" evidence="7">
    <location>
        <begin position="533"/>
        <end position="561"/>
    </location>
</feature>
<feature type="transmembrane region" description="Helical" evidence="8">
    <location>
        <begin position="95"/>
        <end position="123"/>
    </location>
</feature>
<feature type="transmembrane region" description="Helical" evidence="8">
    <location>
        <begin position="52"/>
        <end position="74"/>
    </location>
</feature>
<dbReference type="GO" id="GO:0016020">
    <property type="term" value="C:membrane"/>
    <property type="evidence" value="ECO:0007669"/>
    <property type="project" value="UniProtKB-SubCell"/>
</dbReference>
<comment type="caution">
    <text evidence="9">The sequence shown here is derived from an EMBL/GenBank/DDBJ whole genome shotgun (WGS) entry which is preliminary data.</text>
</comment>
<dbReference type="Proteomes" id="UP000221369">
    <property type="component" value="Unassembled WGS sequence"/>
</dbReference>
<reference evidence="9 10" key="1">
    <citation type="submission" date="2017-10" db="EMBL/GenBank/DDBJ databases">
        <title>Sequencing the genomes of 1000 actinobacteria strains.</title>
        <authorList>
            <person name="Klenk H.-P."/>
        </authorList>
    </citation>
    <scope>NUCLEOTIDE SEQUENCE [LARGE SCALE GENOMIC DNA]</scope>
    <source>
        <strain evidence="9 10">DSM 21798</strain>
    </source>
</reference>
<feature type="transmembrane region" description="Helical" evidence="8">
    <location>
        <begin position="266"/>
        <end position="291"/>
    </location>
</feature>
<name>A0A2A9DYY8_9MICO</name>
<feature type="transmembrane region" description="Helical" evidence="8">
    <location>
        <begin position="362"/>
        <end position="382"/>
    </location>
</feature>
<evidence type="ECO:0000256" key="5">
    <source>
        <dbReference type="ARBA" id="ARBA00023136"/>
    </source>
</evidence>
<evidence type="ECO:0000256" key="3">
    <source>
        <dbReference type="ARBA" id="ARBA00022692"/>
    </source>
</evidence>
<keyword evidence="3 6" id="KW-0812">Transmembrane</keyword>
<dbReference type="PRINTS" id="PR00176">
    <property type="entry name" value="NANEUSMPORT"/>
</dbReference>
<keyword evidence="10" id="KW-1185">Reference proteome</keyword>
<dbReference type="InterPro" id="IPR037272">
    <property type="entry name" value="SNS_sf"/>
</dbReference>
<feature type="transmembrane region" description="Helical" evidence="8">
    <location>
        <begin position="229"/>
        <end position="254"/>
    </location>
</feature>
<feature type="transmembrane region" description="Helical" evidence="8">
    <location>
        <begin position="21"/>
        <end position="40"/>
    </location>
</feature>
<dbReference type="CDD" id="cd10334">
    <property type="entry name" value="SLC6sbd_u1"/>
    <property type="match status" value="1"/>
</dbReference>
<keyword evidence="2 6" id="KW-0813">Transport</keyword>
<evidence type="ECO:0000256" key="8">
    <source>
        <dbReference type="SAM" id="Phobius"/>
    </source>
</evidence>
<dbReference type="EMBL" id="PDJE01000001">
    <property type="protein sequence ID" value="PFG32027.1"/>
    <property type="molecule type" value="Genomic_DNA"/>
</dbReference>
<feature type="transmembrane region" description="Helical" evidence="8">
    <location>
        <begin position="324"/>
        <end position="350"/>
    </location>
</feature>
<feature type="compositionally biased region" description="Low complexity" evidence="7">
    <location>
        <begin position="538"/>
        <end position="549"/>
    </location>
</feature>
<dbReference type="RefSeq" id="WP_098408965.1">
    <property type="nucleotide sequence ID" value="NZ_PDJE01000001.1"/>
</dbReference>
<comment type="similarity">
    <text evidence="6">Belongs to the sodium:neurotransmitter symporter (SNF) (TC 2.A.22) family.</text>
</comment>
<evidence type="ECO:0000313" key="9">
    <source>
        <dbReference type="EMBL" id="PFG32027.1"/>
    </source>
</evidence>
<evidence type="ECO:0000313" key="10">
    <source>
        <dbReference type="Proteomes" id="UP000221369"/>
    </source>
</evidence>
<organism evidence="9 10">
    <name type="scientific">Paramicrobacterium agarici</name>
    <dbReference type="NCBI Taxonomy" id="630514"/>
    <lineage>
        <taxon>Bacteria</taxon>
        <taxon>Bacillati</taxon>
        <taxon>Actinomycetota</taxon>
        <taxon>Actinomycetes</taxon>
        <taxon>Micrococcales</taxon>
        <taxon>Microbacteriaceae</taxon>
        <taxon>Paramicrobacterium</taxon>
    </lineage>
</organism>
<evidence type="ECO:0000256" key="7">
    <source>
        <dbReference type="SAM" id="MobiDB-lite"/>
    </source>
</evidence>
<feature type="transmembrane region" description="Helical" evidence="8">
    <location>
        <begin position="187"/>
        <end position="209"/>
    </location>
</feature>
<proteinExistence type="inferred from homology"/>
<evidence type="ECO:0000256" key="2">
    <source>
        <dbReference type="ARBA" id="ARBA00022448"/>
    </source>
</evidence>
<evidence type="ECO:0000256" key="6">
    <source>
        <dbReference type="RuleBase" id="RU003732"/>
    </source>
</evidence>
<dbReference type="PANTHER" id="PTHR42948">
    <property type="entry name" value="TRANSPORTER"/>
    <property type="match status" value="1"/>
</dbReference>
<keyword evidence="5 8" id="KW-0472">Membrane</keyword>
<dbReference type="InterPro" id="IPR000175">
    <property type="entry name" value="Na/ntran_symport"/>
</dbReference>
<feature type="transmembrane region" description="Helical" evidence="8">
    <location>
        <begin position="394"/>
        <end position="416"/>
    </location>
</feature>
<accession>A0A2A9DYY8</accession>
<dbReference type="Pfam" id="PF00209">
    <property type="entry name" value="SNF"/>
    <property type="match status" value="2"/>
</dbReference>
<feature type="transmembrane region" description="Helical" evidence="8">
    <location>
        <begin position="437"/>
        <end position="455"/>
    </location>
</feature>
<keyword evidence="6" id="KW-0769">Symport</keyword>
<dbReference type="PROSITE" id="PS50267">
    <property type="entry name" value="NA_NEUROTRAN_SYMP_3"/>
    <property type="match status" value="1"/>
</dbReference>
<comment type="subcellular location">
    <subcellularLocation>
        <location evidence="1">Membrane</location>
        <topology evidence="1">Multi-pass membrane protein</topology>
    </subcellularLocation>
</comment>
<feature type="transmembrane region" description="Helical" evidence="8">
    <location>
        <begin position="154"/>
        <end position="175"/>
    </location>
</feature>
<dbReference type="PROSITE" id="PS00610">
    <property type="entry name" value="NA_NEUROTRAN_SYMP_1"/>
    <property type="match status" value="1"/>
</dbReference>
<evidence type="ECO:0000256" key="4">
    <source>
        <dbReference type="ARBA" id="ARBA00022989"/>
    </source>
</evidence>
<dbReference type="NCBIfam" id="NF037979">
    <property type="entry name" value="Na_transp"/>
    <property type="match status" value="1"/>
</dbReference>
<sequence length="561" mass="60179">MKAKSSAVGLRTRETFSGRNAFIFAAIGSAVGLGNIWRFPYVAYDNGGGAFIVPYLIALVTAGIPLLFLDYAIGHKFRGSPPMAFRRLHKKAEMFGWWQVLICFVIAVYYAVIIAWAACYTWFSVTKAWGDDPAGFLMGEYLQVADEVNVQFNFVPGVLIPLILVWVAAIAILAFGVQKGIARSAMIFIPLLFVMFIILVVQSLFLPGAFEGLNALFTPDWSRMADSGIWIAAYGQIFFSLSVAFGIMLTYASYLKKKTDLTGSGFVVGFSNSGFEILAGIGVFAALGFIATQNGQAVDEVAASGIGLAFIGFPTIISQAPAGALLGVLFFASLVFAGFTSMVSILEVVISAIKDKLGLGRVSATLWVGIPMAIISILLFPTTTGLNLLDVTDAFVNSFGIVAVALVVVIFLTAGFTALPKLRDHLNKTSSIRMGRTWMMFVGGITPIILGYILIDSLQTMISEGYGDMPAWFVGVFGWGMAIALVVVAYLLSKLPWSSKSALHDPDIDGEPVSAPILDPEIDAKEIARHDAETGEFAAANAPDEPAAATRRSARNGKDRP</sequence>
<dbReference type="SUPFAM" id="SSF161070">
    <property type="entry name" value="SNF-like"/>
    <property type="match status" value="1"/>
</dbReference>
<dbReference type="PANTHER" id="PTHR42948:SF1">
    <property type="entry name" value="TRANSPORTER"/>
    <property type="match status" value="1"/>
</dbReference>
<dbReference type="GO" id="GO:0015293">
    <property type="term" value="F:symporter activity"/>
    <property type="evidence" value="ECO:0007669"/>
    <property type="project" value="UniProtKB-KW"/>
</dbReference>
<feature type="transmembrane region" description="Helical" evidence="8">
    <location>
        <begin position="471"/>
        <end position="492"/>
    </location>
</feature>
<dbReference type="AlphaFoldDB" id="A0A2A9DYY8"/>
<gene>
    <name evidence="9" type="ORF">ATJ78_3011</name>
</gene>
<keyword evidence="4 8" id="KW-1133">Transmembrane helix</keyword>
<protein>
    <recommendedName>
        <fullName evidence="6">Transporter</fullName>
    </recommendedName>
</protein>
<evidence type="ECO:0000256" key="1">
    <source>
        <dbReference type="ARBA" id="ARBA00004141"/>
    </source>
</evidence>